<reference evidence="3" key="1">
    <citation type="submission" date="2017-08" db="EMBL/GenBank/DDBJ databases">
        <authorList>
            <person name="Grouzdev D.S."/>
            <person name="Gaisin V.A."/>
            <person name="Rysina M.S."/>
            <person name="Gorlenko V.M."/>
        </authorList>
    </citation>
    <scope>NUCLEOTIDE SEQUENCE [LARGE SCALE GENOMIC DNA]</scope>
    <source>
        <strain evidence="3">Kir15-3F</strain>
    </source>
</reference>
<dbReference type="AlphaFoldDB" id="A0A2A6RGL2"/>
<organism evidence="2 3">
    <name type="scientific">Candidatus Viridilinea mediisalina</name>
    <dbReference type="NCBI Taxonomy" id="2024553"/>
    <lineage>
        <taxon>Bacteria</taxon>
        <taxon>Bacillati</taxon>
        <taxon>Chloroflexota</taxon>
        <taxon>Chloroflexia</taxon>
        <taxon>Chloroflexales</taxon>
        <taxon>Chloroflexineae</taxon>
        <taxon>Oscillochloridaceae</taxon>
        <taxon>Candidatus Viridilinea</taxon>
    </lineage>
</organism>
<dbReference type="PANTHER" id="PTHR45947">
    <property type="entry name" value="SULFOQUINOVOSYL TRANSFERASE SQD2"/>
    <property type="match status" value="1"/>
</dbReference>
<comment type="caution">
    <text evidence="2">The sequence shown here is derived from an EMBL/GenBank/DDBJ whole genome shotgun (WGS) entry which is preliminary data.</text>
</comment>
<sequence>MNCAHDREVFTNKFRVLLIQRILPQYRVAFFDKLNASEKLDLTFGFGGHSADRTIMSIQPPSNWKAIKLSNWYWRQRETICWQSGVLRLIRPENIDAVIAEFNPRILTNVLALFKARMFNLPFIWWGHGVSSTRSSKIAEGVRKKLIEIADGVILYDDKAKSYLVDMGLPEEKFFVAFNSVDTRRIKLLRGDFQKNASKRRVIYVGRLLKQKNLDLLIRAFADVLSVTHQDLVLTLVGDGPVKQDLIQMTNDLGVSHAVEFKGSIFDEEILAKMYSDSLMVISPGCVGLMAIQALSFGVPLLIPDQDDHGPEANMLKDKQTVLLFESNSISSLTSQMIEIINNLELRSYLITNGVDLIERYYSLDAMVGVFENALLAAVKKKG</sequence>
<dbReference type="RefSeq" id="WP_097645126.1">
    <property type="nucleotide sequence ID" value="NZ_NQWI01000092.1"/>
</dbReference>
<evidence type="ECO:0000313" key="2">
    <source>
        <dbReference type="EMBL" id="PDW02026.1"/>
    </source>
</evidence>
<dbReference type="OrthoDB" id="9802525at2"/>
<dbReference type="SUPFAM" id="SSF53756">
    <property type="entry name" value="UDP-Glycosyltransferase/glycogen phosphorylase"/>
    <property type="match status" value="1"/>
</dbReference>
<dbReference type="InterPro" id="IPR001296">
    <property type="entry name" value="Glyco_trans_1"/>
</dbReference>
<gene>
    <name evidence="2" type="ORF">CJ255_16115</name>
</gene>
<accession>A0A2A6RGL2</accession>
<dbReference type="Gene3D" id="3.40.50.2000">
    <property type="entry name" value="Glycogen Phosphorylase B"/>
    <property type="match status" value="2"/>
</dbReference>
<feature type="domain" description="Glycosyl transferase family 1" evidence="1">
    <location>
        <begin position="190"/>
        <end position="354"/>
    </location>
</feature>
<dbReference type="Proteomes" id="UP000220527">
    <property type="component" value="Unassembled WGS sequence"/>
</dbReference>
<protein>
    <recommendedName>
        <fullName evidence="1">Glycosyl transferase family 1 domain-containing protein</fullName>
    </recommendedName>
</protein>
<evidence type="ECO:0000259" key="1">
    <source>
        <dbReference type="Pfam" id="PF00534"/>
    </source>
</evidence>
<dbReference type="PANTHER" id="PTHR45947:SF3">
    <property type="entry name" value="SULFOQUINOVOSYL TRANSFERASE SQD2"/>
    <property type="match status" value="1"/>
</dbReference>
<proteinExistence type="predicted"/>
<dbReference type="CDD" id="cd03801">
    <property type="entry name" value="GT4_PimA-like"/>
    <property type="match status" value="1"/>
</dbReference>
<dbReference type="EMBL" id="NQWI01000092">
    <property type="protein sequence ID" value="PDW02026.1"/>
    <property type="molecule type" value="Genomic_DNA"/>
</dbReference>
<evidence type="ECO:0000313" key="3">
    <source>
        <dbReference type="Proteomes" id="UP000220527"/>
    </source>
</evidence>
<name>A0A2A6RGL2_9CHLR</name>
<dbReference type="InterPro" id="IPR050194">
    <property type="entry name" value="Glycosyltransferase_grp1"/>
</dbReference>
<keyword evidence="3" id="KW-1185">Reference proteome</keyword>
<dbReference type="Pfam" id="PF00534">
    <property type="entry name" value="Glycos_transf_1"/>
    <property type="match status" value="1"/>
</dbReference>
<dbReference type="GO" id="GO:0016758">
    <property type="term" value="F:hexosyltransferase activity"/>
    <property type="evidence" value="ECO:0007669"/>
    <property type="project" value="TreeGrafter"/>
</dbReference>